<evidence type="ECO:0000313" key="1">
    <source>
        <dbReference type="EMBL" id="AHC40516.1"/>
    </source>
</evidence>
<keyword evidence="2" id="KW-1185">Reference proteome</keyword>
<sequence length="91" mass="10604">MKEKIDKNQIKDMGTYKAVLHNAITRRQRSIRDKNTDIMSSLNKLRVQLLGRANTRGFAGTTREIYGQNIVDSQVREERFLAELQKILEKI</sequence>
<proteinExistence type="predicted"/>
<name>A0ABN4BNE1_9MOLU</name>
<evidence type="ECO:0000313" key="2">
    <source>
        <dbReference type="Proteomes" id="UP000018745"/>
    </source>
</evidence>
<dbReference type="Proteomes" id="UP000018745">
    <property type="component" value="Chromosome"/>
</dbReference>
<dbReference type="EMBL" id="CP006935">
    <property type="protein sequence ID" value="AHC40516.1"/>
    <property type="molecule type" value="Genomic_DNA"/>
</dbReference>
<reference evidence="1 2" key="1">
    <citation type="journal article" date="2014" name="Genome Announc.">
        <title>Complete Genome Sequence of Mycoplasma ovis Strain Michigan, a Hemoplasma of Sheep with Two Distinct 16S rRNA Genes.</title>
        <authorList>
            <person name="Deshuillers P.L."/>
            <person name="Santos A.P."/>
            <person name="do Nascimento N.C."/>
            <person name="Hampel J.A."/>
            <person name="Bergin I.L."/>
            <person name="Dyson M.C."/>
            <person name="Messick J.B."/>
        </authorList>
    </citation>
    <scope>NUCLEOTIDE SEQUENCE [LARGE SCALE GENOMIC DNA]</scope>
    <source>
        <strain evidence="1 2">Michigan</strain>
    </source>
</reference>
<organism evidence="1 2">
    <name type="scientific">Mycoplasma ovis str. Michigan</name>
    <dbReference type="NCBI Taxonomy" id="1415773"/>
    <lineage>
        <taxon>Bacteria</taxon>
        <taxon>Bacillati</taxon>
        <taxon>Mycoplasmatota</taxon>
        <taxon>Mollicutes</taxon>
        <taxon>Mycoplasmataceae</taxon>
        <taxon>Mycoplasma</taxon>
    </lineage>
</organism>
<protein>
    <submittedName>
        <fullName evidence="1">Uncharacterized protein</fullName>
    </submittedName>
</protein>
<accession>A0ABN4BNE1</accession>
<gene>
    <name evidence="1" type="ORF">OVS_03925</name>
</gene>